<dbReference type="PATRIC" id="fig|1675527.3.peg.2278"/>
<sequence length="44" mass="4882">MLRLLRFLTILVFLGGIGLVGYAYLGDLSPEQEDVSEPVMLDAR</sequence>
<keyword evidence="1" id="KW-0812">Transmembrane</keyword>
<protein>
    <submittedName>
        <fullName evidence="2">Uncharacterized protein</fullName>
    </submittedName>
</protein>
<evidence type="ECO:0000313" key="3">
    <source>
        <dbReference type="Proteomes" id="UP000037178"/>
    </source>
</evidence>
<reference evidence="2 3" key="1">
    <citation type="submission" date="2015-06" db="EMBL/GenBank/DDBJ databases">
        <title>Draft genome sequence of an Alphaproteobacteria species associated to the Mediterranean sponge Oscarella lobularis.</title>
        <authorList>
            <person name="Jourda C."/>
            <person name="Santini S."/>
            <person name="Claverie J.-M."/>
        </authorList>
    </citation>
    <scope>NUCLEOTIDE SEQUENCE [LARGE SCALE GENOMIC DNA]</scope>
    <source>
        <strain evidence="2">IGS</strain>
    </source>
</reference>
<evidence type="ECO:0000256" key="1">
    <source>
        <dbReference type="SAM" id="Phobius"/>
    </source>
</evidence>
<gene>
    <name evidence="2" type="ORF">AIOL_002163</name>
</gene>
<accession>A0A0J9E3D0</accession>
<organism evidence="2 3">
    <name type="scientific">Candidatus Rhodobacter oscarellae</name>
    <dbReference type="NCBI Taxonomy" id="1675527"/>
    <lineage>
        <taxon>Bacteria</taxon>
        <taxon>Pseudomonadati</taxon>
        <taxon>Pseudomonadota</taxon>
        <taxon>Alphaproteobacteria</taxon>
        <taxon>Rhodobacterales</taxon>
        <taxon>Rhodobacter group</taxon>
        <taxon>Rhodobacter</taxon>
    </lineage>
</organism>
<dbReference type="EMBL" id="LFTY01000002">
    <property type="protein sequence ID" value="KMW57202.1"/>
    <property type="molecule type" value="Genomic_DNA"/>
</dbReference>
<dbReference type="STRING" id="1675527.AIOL_002163"/>
<comment type="caution">
    <text evidence="2">The sequence shown here is derived from an EMBL/GenBank/DDBJ whole genome shotgun (WGS) entry which is preliminary data.</text>
</comment>
<keyword evidence="1" id="KW-1133">Transmembrane helix</keyword>
<name>A0A0J9E3D0_9RHOB</name>
<keyword evidence="3" id="KW-1185">Reference proteome</keyword>
<dbReference type="AlphaFoldDB" id="A0A0J9E3D0"/>
<evidence type="ECO:0000313" key="2">
    <source>
        <dbReference type="EMBL" id="KMW57202.1"/>
    </source>
</evidence>
<dbReference type="Proteomes" id="UP000037178">
    <property type="component" value="Unassembled WGS sequence"/>
</dbReference>
<feature type="transmembrane region" description="Helical" evidence="1">
    <location>
        <begin position="7"/>
        <end position="25"/>
    </location>
</feature>
<proteinExistence type="predicted"/>
<keyword evidence="1" id="KW-0472">Membrane</keyword>